<dbReference type="SUPFAM" id="SSF52540">
    <property type="entry name" value="P-loop containing nucleoside triphosphate hydrolases"/>
    <property type="match status" value="4"/>
</dbReference>
<evidence type="ECO:0000256" key="11">
    <source>
        <dbReference type="ARBA" id="ARBA00061399"/>
    </source>
</evidence>
<evidence type="ECO:0000313" key="16">
    <source>
        <dbReference type="EMBL" id="KMT22056.1"/>
    </source>
</evidence>
<dbReference type="GO" id="GO:0005524">
    <property type="term" value="F:ATP binding"/>
    <property type="evidence" value="ECO:0007669"/>
    <property type="project" value="UniProtKB-UniRule"/>
</dbReference>
<evidence type="ECO:0000256" key="4">
    <source>
        <dbReference type="ARBA" id="ARBA00022763"/>
    </source>
</evidence>
<protein>
    <recommendedName>
        <fullName evidence="12 13">Transcription-repair-coupling factor</fullName>
        <shortName evidence="13">TRCF</shortName>
        <ecNumber evidence="13">3.6.4.-</ecNumber>
    </recommendedName>
</protein>
<dbReference type="SUPFAM" id="SSF143517">
    <property type="entry name" value="TRCF domain-like"/>
    <property type="match status" value="1"/>
</dbReference>
<dbReference type="EMBL" id="LFVU01000024">
    <property type="protein sequence ID" value="KMT22056.1"/>
    <property type="molecule type" value="Genomic_DNA"/>
</dbReference>
<dbReference type="InterPro" id="IPR047112">
    <property type="entry name" value="RecG/Mfd"/>
</dbReference>
<dbReference type="HAMAP" id="MF_00969">
    <property type="entry name" value="TRCF"/>
    <property type="match status" value="1"/>
</dbReference>
<keyword evidence="6" id="KW-0347">Helicase</keyword>
<evidence type="ECO:0000256" key="2">
    <source>
        <dbReference type="ARBA" id="ARBA00022490"/>
    </source>
</evidence>
<comment type="similarity">
    <text evidence="11 13">In the C-terminal section; belongs to the helicase family. RecG subfamily.</text>
</comment>
<dbReference type="PANTHER" id="PTHR47964">
    <property type="entry name" value="ATP-DEPENDENT DNA HELICASE HOMOLOG RECG, CHLOROPLASTIC"/>
    <property type="match status" value="1"/>
</dbReference>
<dbReference type="InterPro" id="IPR004576">
    <property type="entry name" value="Mfd"/>
</dbReference>
<keyword evidence="8 13" id="KW-0238">DNA-binding</keyword>
<keyword evidence="2 13" id="KW-0963">Cytoplasm</keyword>
<dbReference type="Proteomes" id="UP000036756">
    <property type="component" value="Unassembled WGS sequence"/>
</dbReference>
<keyword evidence="7 13" id="KW-0067">ATP-binding</keyword>
<keyword evidence="9 13" id="KW-0234">DNA repair</keyword>
<evidence type="ECO:0000313" key="17">
    <source>
        <dbReference type="Proteomes" id="UP000036756"/>
    </source>
</evidence>
<comment type="caution">
    <text evidence="16">The sequence shown here is derived from an EMBL/GenBank/DDBJ whole genome shotgun (WGS) entry which is preliminary data.</text>
</comment>
<comment type="similarity">
    <text evidence="10 13">In the N-terminal section; belongs to the UvrB family.</text>
</comment>
<feature type="domain" description="Helicase ATP-binding" evidence="14">
    <location>
        <begin position="633"/>
        <end position="794"/>
    </location>
</feature>
<dbReference type="PATRIC" id="fig|1121307.3.peg.1681"/>
<comment type="function">
    <text evidence="13">Couples transcription and DNA repair by recognizing RNA polymerase (RNAP) stalled at DNA lesions. Mediates ATP-dependent release of RNAP and its truncated transcript from the DNA, and recruitment of nucleotide excision repair machinery to the damaged site.</text>
</comment>
<dbReference type="Gene3D" id="2.40.10.170">
    <property type="match status" value="1"/>
</dbReference>
<keyword evidence="17" id="KW-1185">Reference proteome</keyword>
<organism evidence="16 17">
    <name type="scientific">Clostridium cylindrosporum DSM 605</name>
    <dbReference type="NCBI Taxonomy" id="1121307"/>
    <lineage>
        <taxon>Bacteria</taxon>
        <taxon>Bacillati</taxon>
        <taxon>Bacillota</taxon>
        <taxon>Clostridia</taxon>
        <taxon>Eubacteriales</taxon>
        <taxon>Clostridiaceae</taxon>
        <taxon>Clostridium</taxon>
    </lineage>
</organism>
<accession>A0A0J8G2X8</accession>
<dbReference type="PANTHER" id="PTHR47964:SF1">
    <property type="entry name" value="ATP-DEPENDENT DNA HELICASE HOMOLOG RECG, CHLOROPLASTIC"/>
    <property type="match status" value="1"/>
</dbReference>
<dbReference type="InterPro" id="IPR037235">
    <property type="entry name" value="TRCF-like_C_D7"/>
</dbReference>
<dbReference type="InterPro" id="IPR027417">
    <property type="entry name" value="P-loop_NTPase"/>
</dbReference>
<dbReference type="Pfam" id="PF02559">
    <property type="entry name" value="CarD_TRCF_RID"/>
    <property type="match status" value="1"/>
</dbReference>
<gene>
    <name evidence="13 16" type="primary">mfd</name>
    <name evidence="16" type="ORF">CLCY_4c00280</name>
</gene>
<dbReference type="Pfam" id="PF00271">
    <property type="entry name" value="Helicase_C"/>
    <property type="match status" value="1"/>
</dbReference>
<dbReference type="GO" id="GO:0003678">
    <property type="term" value="F:DNA helicase activity"/>
    <property type="evidence" value="ECO:0007669"/>
    <property type="project" value="TreeGrafter"/>
</dbReference>
<dbReference type="InterPro" id="IPR036101">
    <property type="entry name" value="CarD-like/TRCF_RID_sf"/>
</dbReference>
<dbReference type="SMART" id="SM00487">
    <property type="entry name" value="DEXDc"/>
    <property type="match status" value="1"/>
</dbReference>
<dbReference type="CDD" id="cd17991">
    <property type="entry name" value="DEXHc_TRCF"/>
    <property type="match status" value="1"/>
</dbReference>
<dbReference type="GO" id="GO:0003684">
    <property type="term" value="F:damaged DNA binding"/>
    <property type="evidence" value="ECO:0007669"/>
    <property type="project" value="InterPro"/>
</dbReference>
<evidence type="ECO:0000256" key="5">
    <source>
        <dbReference type="ARBA" id="ARBA00022801"/>
    </source>
</evidence>
<dbReference type="Pfam" id="PF03461">
    <property type="entry name" value="TRCF"/>
    <property type="match status" value="1"/>
</dbReference>
<proteinExistence type="inferred from homology"/>
<dbReference type="SUPFAM" id="SSF141259">
    <property type="entry name" value="CarD-like"/>
    <property type="match status" value="1"/>
</dbReference>
<evidence type="ECO:0000256" key="13">
    <source>
        <dbReference type="HAMAP-Rule" id="MF_00969"/>
    </source>
</evidence>
<comment type="subcellular location">
    <subcellularLocation>
        <location evidence="1 13">Cytoplasm</location>
    </subcellularLocation>
</comment>
<dbReference type="EC" id="3.6.4.-" evidence="13"/>
<dbReference type="PROSITE" id="PS51194">
    <property type="entry name" value="HELICASE_CTER"/>
    <property type="match status" value="1"/>
</dbReference>
<dbReference type="NCBIfam" id="TIGR00580">
    <property type="entry name" value="mfd"/>
    <property type="match status" value="1"/>
</dbReference>
<dbReference type="PROSITE" id="PS51192">
    <property type="entry name" value="HELICASE_ATP_BIND_1"/>
    <property type="match status" value="1"/>
</dbReference>
<dbReference type="SMART" id="SM00490">
    <property type="entry name" value="HELICc"/>
    <property type="match status" value="1"/>
</dbReference>
<evidence type="ECO:0000259" key="15">
    <source>
        <dbReference type="PROSITE" id="PS51194"/>
    </source>
</evidence>
<feature type="domain" description="Helicase C-terminal" evidence="15">
    <location>
        <begin position="803"/>
        <end position="969"/>
    </location>
</feature>
<dbReference type="RefSeq" id="WP_048570159.1">
    <property type="nucleotide sequence ID" value="NZ_LFVU01000024.1"/>
</dbReference>
<dbReference type="SMART" id="SM01058">
    <property type="entry name" value="CarD_TRCF"/>
    <property type="match status" value="1"/>
</dbReference>
<dbReference type="Gene3D" id="3.90.1150.50">
    <property type="entry name" value="Transcription-repair-coupling factor, D7 domain"/>
    <property type="match status" value="1"/>
</dbReference>
<dbReference type="Gene3D" id="3.40.50.300">
    <property type="entry name" value="P-loop containing nucleotide triphosphate hydrolases"/>
    <property type="match status" value="2"/>
</dbReference>
<keyword evidence="3 13" id="KW-0547">Nucleotide-binding</keyword>
<evidence type="ECO:0000256" key="7">
    <source>
        <dbReference type="ARBA" id="ARBA00022840"/>
    </source>
</evidence>
<evidence type="ECO:0000256" key="6">
    <source>
        <dbReference type="ARBA" id="ARBA00022806"/>
    </source>
</evidence>
<evidence type="ECO:0000259" key="14">
    <source>
        <dbReference type="PROSITE" id="PS51192"/>
    </source>
</evidence>
<dbReference type="Pfam" id="PF00270">
    <property type="entry name" value="DEAD"/>
    <property type="match status" value="1"/>
</dbReference>
<dbReference type="GO" id="GO:0005737">
    <property type="term" value="C:cytoplasm"/>
    <property type="evidence" value="ECO:0007669"/>
    <property type="project" value="UniProtKB-SubCell"/>
</dbReference>
<keyword evidence="5 13" id="KW-0378">Hydrolase</keyword>
<dbReference type="GO" id="GO:0016787">
    <property type="term" value="F:hydrolase activity"/>
    <property type="evidence" value="ECO:0007669"/>
    <property type="project" value="UniProtKB-KW"/>
</dbReference>
<reference evidence="16 17" key="1">
    <citation type="submission" date="2015-06" db="EMBL/GenBank/DDBJ databases">
        <title>Draft genome sequence of the purine-degrading Clostridium cylindrosporum HC-1 (DSM 605).</title>
        <authorList>
            <person name="Poehlein A."/>
            <person name="Schiel-Bengelsdorf B."/>
            <person name="Bengelsdorf F."/>
            <person name="Daniel R."/>
            <person name="Duerre P."/>
        </authorList>
    </citation>
    <scope>NUCLEOTIDE SEQUENCE [LARGE SCALE GENOMIC DNA]</scope>
    <source>
        <strain evidence="16 17">DSM 605</strain>
    </source>
</reference>
<dbReference type="InterPro" id="IPR003711">
    <property type="entry name" value="CarD-like/TRCF_RID"/>
</dbReference>
<dbReference type="GO" id="GO:0006355">
    <property type="term" value="P:regulation of DNA-templated transcription"/>
    <property type="evidence" value="ECO:0007669"/>
    <property type="project" value="UniProtKB-UniRule"/>
</dbReference>
<dbReference type="GO" id="GO:0000716">
    <property type="term" value="P:transcription-coupled nucleotide-excision repair, DNA damage recognition"/>
    <property type="evidence" value="ECO:0007669"/>
    <property type="project" value="UniProtKB-UniRule"/>
</dbReference>
<evidence type="ECO:0000256" key="3">
    <source>
        <dbReference type="ARBA" id="ARBA00022741"/>
    </source>
</evidence>
<name>A0A0J8G2X8_CLOCY</name>
<dbReference type="SMART" id="SM00982">
    <property type="entry name" value="TRCF"/>
    <property type="match status" value="1"/>
</dbReference>
<evidence type="ECO:0000256" key="10">
    <source>
        <dbReference type="ARBA" id="ARBA00061104"/>
    </source>
</evidence>
<dbReference type="InterPro" id="IPR011545">
    <property type="entry name" value="DEAD/DEAH_box_helicase_dom"/>
</dbReference>
<evidence type="ECO:0000256" key="1">
    <source>
        <dbReference type="ARBA" id="ARBA00004496"/>
    </source>
</evidence>
<keyword evidence="4 13" id="KW-0227">DNA damage</keyword>
<sequence>MRLNIVPTILEGMNEYNTLKKSIASGEPCMVHGLSESQRALITCGIFKDTGGQVLLLTHNDMEAKKIYNDLRALIDNCYYMPSKEMVFNIDVSSFDIKCERLEVIRRVLEKENIVVVASVETIFYKMPPSELHTKYSFTIEKSREIDILSIMASLLNLGYERVESVEGKGQFAKRGGIIDLYPVNSSFPVRVEFFGDEVDTIRSFDSITQRSIEPIDAITIHPAKEIILTSEDIDRANNIVLNDLEKRTKSLKGKENVNNIKSRIKSNLERLSNLRSFEGMDSYIPYFYDTTESFLDYFDNKVIILDEVTKIIQKIDSVYYEFSESFKSLLEKGEVLPLQGEYIYSKEEILDSIKQSKFVPFNMLPRTIEEFEVVNSVQFNGISLNSVGGIEYILSEIREKLKRSYRIIIFSGSESRGKRLRDALVSEEIKAVYSEFVNSIDEGVVTITSGSLRKGMDFPSGKFLIISDKEVYKDTKPKRKFTKKEGKIQSFTDLKVGDFVVHINHGIGKFEGINELKVEGIKRDFLVLSYKGGDTLYVPVDQLDMVQKYIGSEEKIPKMNKLGGSEWAKTKGKVRESLKEMADELLKLYAERSTVKGYAFSEDTAWQGEFEEDFPYDETPDQLTAIEEIKKDMESDLPMDRLLCGDVGYGKTEVAMRAAFKAVMDQKQVAFLVPTTILAEQHYNNFKERFKDFPVNIDMISRFRTTTQQKETKKNINEGNVDIVIGTHRLLQKDIKYKDLGLLIIDEEQRFGVSHKEKIKALKKNVDVLTLTATPIPRTLHMSFIGARDMSVIETPPEERYPVQTYVLEYNDHIIADAISREISRGGQVYFVYNRVETMQEMYSYLKGILPDAEISMAHGKMSEKELEDVILSFMAGNSDILLCTTIIETGMDIQNANTLIVYDADRMGLSQLYQLRGRVGRSSKLAYAYLTYRKDKVLTEDSEKRLKAIKEFTEFGSGFKIAMRDLEIRGAGNLLGTQQHGHMASVGYDLYCKMLRDEVTNLKGEESREFVETSVEIPVNAYIPDSYIDNEVLKIEIYKKIASISSEEDKMEVQDELIDRFGDIPKSAENLIDIAYLKVIAKSIGVSLIKKVGKEVHINFTQGEYIMPEAIRKLTSEIEVIASYPDIKKPILALKFREVSEKGIIISIREVLQKLYDIYEASKTS</sequence>
<dbReference type="InterPro" id="IPR041471">
    <property type="entry name" value="UvrB_inter"/>
</dbReference>
<dbReference type="InterPro" id="IPR005118">
    <property type="entry name" value="TRCF_C"/>
</dbReference>
<dbReference type="Gene3D" id="3.40.50.11180">
    <property type="match status" value="1"/>
</dbReference>
<dbReference type="AlphaFoldDB" id="A0A0J8G2X8"/>
<evidence type="ECO:0000256" key="12">
    <source>
        <dbReference type="ARBA" id="ARBA00070128"/>
    </source>
</evidence>
<dbReference type="Gene3D" id="3.30.2060.10">
    <property type="entry name" value="Penicillin-binding protein 1b domain"/>
    <property type="match status" value="1"/>
</dbReference>
<dbReference type="InterPro" id="IPR001650">
    <property type="entry name" value="Helicase_C-like"/>
</dbReference>
<dbReference type="Pfam" id="PF17757">
    <property type="entry name" value="UvrB_inter"/>
    <property type="match status" value="1"/>
</dbReference>
<evidence type="ECO:0000256" key="8">
    <source>
        <dbReference type="ARBA" id="ARBA00023125"/>
    </source>
</evidence>
<dbReference type="FunFam" id="3.40.50.300:FF:000546">
    <property type="entry name" value="Transcription-repair-coupling factor"/>
    <property type="match status" value="1"/>
</dbReference>
<dbReference type="STRING" id="1121307.CLCY_4c00280"/>
<dbReference type="InterPro" id="IPR014001">
    <property type="entry name" value="Helicase_ATP-bd"/>
</dbReference>
<evidence type="ECO:0000256" key="9">
    <source>
        <dbReference type="ARBA" id="ARBA00023204"/>
    </source>
</evidence>